<dbReference type="GO" id="GO:0006376">
    <property type="term" value="P:mRNA splice site recognition"/>
    <property type="evidence" value="ECO:0007669"/>
    <property type="project" value="TreeGrafter"/>
</dbReference>
<feature type="domain" description="RRM" evidence="8">
    <location>
        <begin position="322"/>
        <end position="413"/>
    </location>
</feature>
<dbReference type="AlphaFoldDB" id="A0A6G1S405"/>
<dbReference type="EMBL" id="GGYP01000318">
    <property type="protein sequence ID" value="MDE45089.1"/>
    <property type="molecule type" value="Transcribed_RNA"/>
</dbReference>
<protein>
    <submittedName>
        <fullName evidence="9">Poly(U)-binding-splicing factor half pint</fullName>
    </submittedName>
</protein>
<evidence type="ECO:0000256" key="1">
    <source>
        <dbReference type="ARBA" id="ARBA00004123"/>
    </source>
</evidence>
<sequence length="425" mass="47774">MMSKVVSANQTGVLLAGRGGCRLEELLAKNDHLTIEQYELVSRAKRYATEQSLKHIMTKRIPTEQQQQQKTLQRYQALVLMCRVYVGSISFDVNEEMIRQSFAPFGTIKSINLSWDQVTMKHKGFAFVEYDLPEAAQLALEHMNGVQMGQRQIKVGRPSNMPQAAPVIQQIQEECKQNNRIYVSNVHSDLNEQELAELFEPFGKVRVCKLVLTPNSETNQHRGCGFIEFDSESAATEALTMNNFDLGGTILHVCRATTPAENVTINGTLDSESHTNQPAAEEDIQAQLERTNREHNVGESANTSLTSDHHKTSNGYVSQAPGVIVLTNMVSPDEELDDTLQLDVYGECKKHGVVTQVIIYVDKAVKQADSDETRDEIKIFVKYKEEKSAMAAISNLNSRYFGGRQISARLYSRKAFSRRDYTNTD</sequence>
<comment type="similarity">
    <text evidence="2">Belongs to the RRM half pint family.</text>
</comment>
<dbReference type="CDD" id="cd12370">
    <property type="entry name" value="RRM1_PUF60"/>
    <property type="match status" value="1"/>
</dbReference>
<dbReference type="Gene3D" id="3.30.70.330">
    <property type="match status" value="3"/>
</dbReference>
<name>A0A6G1S405_9ACAR</name>
<reference evidence="9" key="1">
    <citation type="submission" date="2018-10" db="EMBL/GenBank/DDBJ databases">
        <title>Transcriptome assembly of Aceria tosichella (Wheat curl mite) Type 2.</title>
        <authorList>
            <person name="Scully E.D."/>
            <person name="Geib S.M."/>
            <person name="Palmer N.A."/>
            <person name="Gupta A.K."/>
            <person name="Sarath G."/>
            <person name="Tatineni S."/>
        </authorList>
    </citation>
    <scope>NUCLEOTIDE SEQUENCE</scope>
    <source>
        <strain evidence="9">LincolnNE</strain>
    </source>
</reference>
<dbReference type="FunFam" id="3.30.70.330:FF:000136">
    <property type="entry name" value="poly(U)-binding-splicing factor PUF60 isoform X1"/>
    <property type="match status" value="1"/>
</dbReference>
<evidence type="ECO:0000256" key="5">
    <source>
        <dbReference type="ARBA" id="ARBA00023187"/>
    </source>
</evidence>
<dbReference type="GO" id="GO:0071011">
    <property type="term" value="C:precatalytic spliceosome"/>
    <property type="evidence" value="ECO:0007669"/>
    <property type="project" value="TreeGrafter"/>
</dbReference>
<dbReference type="PANTHER" id="PTHR47330:SF1">
    <property type="entry name" value="POLY(U)-BINDING-SPLICING FACTOR PUF60"/>
    <property type="match status" value="1"/>
</dbReference>
<dbReference type="InterPro" id="IPR035979">
    <property type="entry name" value="RBD_domain_sf"/>
</dbReference>
<dbReference type="SMART" id="SM00361">
    <property type="entry name" value="RRM_1"/>
    <property type="match status" value="2"/>
</dbReference>
<dbReference type="GO" id="GO:0000381">
    <property type="term" value="P:regulation of alternative mRNA splicing, via spliceosome"/>
    <property type="evidence" value="ECO:0007669"/>
    <property type="project" value="TreeGrafter"/>
</dbReference>
<dbReference type="Pfam" id="PF00076">
    <property type="entry name" value="RRM_1"/>
    <property type="match status" value="2"/>
</dbReference>
<dbReference type="GO" id="GO:0003723">
    <property type="term" value="F:RNA binding"/>
    <property type="evidence" value="ECO:0007669"/>
    <property type="project" value="UniProtKB-UniRule"/>
</dbReference>
<dbReference type="SUPFAM" id="SSF54928">
    <property type="entry name" value="RNA-binding domain, RBD"/>
    <property type="match status" value="2"/>
</dbReference>
<dbReference type="InterPro" id="IPR000504">
    <property type="entry name" value="RRM_dom"/>
</dbReference>
<dbReference type="InterPro" id="IPR012677">
    <property type="entry name" value="Nucleotide-bd_a/b_plait_sf"/>
</dbReference>
<dbReference type="SMART" id="SM00360">
    <property type="entry name" value="RRM"/>
    <property type="match status" value="3"/>
</dbReference>
<evidence type="ECO:0000256" key="4">
    <source>
        <dbReference type="ARBA" id="ARBA00022884"/>
    </source>
</evidence>
<evidence type="ECO:0000256" key="2">
    <source>
        <dbReference type="ARBA" id="ARBA00005987"/>
    </source>
</evidence>
<dbReference type="GO" id="GO:0000380">
    <property type="term" value="P:alternative mRNA splicing, via spliceosome"/>
    <property type="evidence" value="ECO:0007669"/>
    <property type="project" value="TreeGrafter"/>
</dbReference>
<keyword evidence="3" id="KW-0507">mRNA processing</keyword>
<evidence type="ECO:0000256" key="7">
    <source>
        <dbReference type="PROSITE-ProRule" id="PRU00176"/>
    </source>
</evidence>
<feature type="domain" description="RRM" evidence="8">
    <location>
        <begin position="82"/>
        <end position="160"/>
    </location>
</feature>
<proteinExistence type="inferred from homology"/>
<dbReference type="GO" id="GO:0071013">
    <property type="term" value="C:catalytic step 2 spliceosome"/>
    <property type="evidence" value="ECO:0007669"/>
    <property type="project" value="TreeGrafter"/>
</dbReference>
<dbReference type="FunFam" id="3.30.70.330:FF:000382">
    <property type="entry name" value="G-patch domain-containing protein"/>
    <property type="match status" value="1"/>
</dbReference>
<organism evidence="9">
    <name type="scientific">Aceria tosichella</name>
    <name type="common">wheat curl mite</name>
    <dbReference type="NCBI Taxonomy" id="561515"/>
    <lineage>
        <taxon>Eukaryota</taxon>
        <taxon>Metazoa</taxon>
        <taxon>Ecdysozoa</taxon>
        <taxon>Arthropoda</taxon>
        <taxon>Chelicerata</taxon>
        <taxon>Arachnida</taxon>
        <taxon>Acari</taxon>
        <taxon>Acariformes</taxon>
        <taxon>Trombidiformes</taxon>
        <taxon>Prostigmata</taxon>
        <taxon>Eupodina</taxon>
        <taxon>Eriophyoidea</taxon>
        <taxon>Eriophyidae</taxon>
        <taxon>Eriophyinae</taxon>
        <taxon>Aceriini</taxon>
        <taxon>Aceria</taxon>
    </lineage>
</organism>
<evidence type="ECO:0000256" key="6">
    <source>
        <dbReference type="ARBA" id="ARBA00023242"/>
    </source>
</evidence>
<dbReference type="InterPro" id="IPR051974">
    <property type="entry name" value="PUF60_regulator"/>
</dbReference>
<keyword evidence="4 7" id="KW-0694">RNA-binding</keyword>
<feature type="domain" description="RRM" evidence="8">
    <location>
        <begin position="179"/>
        <end position="258"/>
    </location>
</feature>
<dbReference type="PROSITE" id="PS50102">
    <property type="entry name" value="RRM"/>
    <property type="match status" value="3"/>
</dbReference>
<dbReference type="PANTHER" id="PTHR47330">
    <property type="entry name" value="POLY(U)-BINDING-SPLICING FACTOR PUF60-B-RELATED"/>
    <property type="match status" value="1"/>
</dbReference>
<comment type="subcellular location">
    <subcellularLocation>
        <location evidence="1">Nucleus</location>
    </subcellularLocation>
</comment>
<accession>A0A6G1S405</accession>
<evidence type="ECO:0000256" key="3">
    <source>
        <dbReference type="ARBA" id="ARBA00022664"/>
    </source>
</evidence>
<gene>
    <name evidence="9" type="primary">pUf68</name>
    <name evidence="9" type="ORF">g.2205</name>
</gene>
<evidence type="ECO:0000259" key="8">
    <source>
        <dbReference type="PROSITE" id="PS50102"/>
    </source>
</evidence>
<dbReference type="InterPro" id="IPR003954">
    <property type="entry name" value="RRM_euk-type"/>
</dbReference>
<dbReference type="InterPro" id="IPR034209">
    <property type="entry name" value="PUF60_RRM1"/>
</dbReference>
<keyword evidence="5" id="KW-0508">mRNA splicing</keyword>
<keyword evidence="6" id="KW-0539">Nucleus</keyword>
<evidence type="ECO:0000313" key="9">
    <source>
        <dbReference type="EMBL" id="MDE45089.1"/>
    </source>
</evidence>